<dbReference type="InterPro" id="IPR014576">
    <property type="entry name" value="Pesterase_YhaO"/>
</dbReference>
<sequence>MKFIHAADLHIDSPLRGLDSYEGAPVERLRGATRQALIALVELAIEQQVDFVILAGDIYDGNWMDFRTGLFFREQMLRLTRAGIRVYMVKGNHDAESQITKQLPAVDGVHVFKSTSCETFTIDELAVALHGRSFPSRAVPEDLVEHYPPARAGMFNIGVLHTSLTGRTGHDPYAPTTVDILCSKGYDYFALGHVHAREVVRDKNPRIVYPGNLQGRHAREIGPKGCELVTVTGGTISHSEFVALDVVRWHQAQLDITGVDSIDAFARNFMQQAARLVAGERERLHALRVLVTGESDLVRIEAEQPGTIAAAIQAATQDFDEADLWIEQVQLELRAPLDRAPAAKRQDAVGEVVRLVDEIAADDLRLQEWALAQLSGMGTLPLGLADCDPTTLDPAVLRAALADAEATVLAHLGATEAVGAAQ</sequence>
<dbReference type="Gene3D" id="3.60.21.10">
    <property type="match status" value="1"/>
</dbReference>
<comment type="caution">
    <text evidence="3">The sequence shown here is derived from an EMBL/GenBank/DDBJ whole genome shotgun (WGS) entry which is preliminary data.</text>
</comment>
<dbReference type="CDD" id="cd00840">
    <property type="entry name" value="MPP_Mre11_N"/>
    <property type="match status" value="1"/>
</dbReference>
<dbReference type="InterPro" id="IPR041796">
    <property type="entry name" value="Mre11_N"/>
</dbReference>
<dbReference type="InterPro" id="IPR004843">
    <property type="entry name" value="Calcineurin-like_PHP"/>
</dbReference>
<dbReference type="GO" id="GO:0004527">
    <property type="term" value="F:exonuclease activity"/>
    <property type="evidence" value="ECO:0007669"/>
    <property type="project" value="UniProtKB-KW"/>
</dbReference>
<dbReference type="PANTHER" id="PTHR30337:SF7">
    <property type="entry name" value="PHOSPHOESTERASE"/>
    <property type="match status" value="1"/>
</dbReference>
<dbReference type="InterPro" id="IPR029052">
    <property type="entry name" value="Metallo-depent_PP-like"/>
</dbReference>
<dbReference type="PANTHER" id="PTHR30337">
    <property type="entry name" value="COMPONENT OF ATP-DEPENDENT DSDNA EXONUCLEASE"/>
    <property type="match status" value="1"/>
</dbReference>
<keyword evidence="1" id="KW-0378">Hydrolase</keyword>
<evidence type="ECO:0000313" key="4">
    <source>
        <dbReference type="Proteomes" id="UP000266327"/>
    </source>
</evidence>
<dbReference type="InterPro" id="IPR050535">
    <property type="entry name" value="DNA_Repair-Maintenance_Comp"/>
</dbReference>
<accession>A0A3A3G6H0</accession>
<name>A0A3A3G6H0_9BURK</name>
<dbReference type="SUPFAM" id="SSF56300">
    <property type="entry name" value="Metallo-dependent phosphatases"/>
    <property type="match status" value="1"/>
</dbReference>
<feature type="domain" description="Calcineurin-like phosphoesterase" evidence="2">
    <location>
        <begin position="1"/>
        <end position="196"/>
    </location>
</feature>
<evidence type="ECO:0000259" key="2">
    <source>
        <dbReference type="Pfam" id="PF00149"/>
    </source>
</evidence>
<dbReference type="AlphaFoldDB" id="A0A3A3G6H0"/>
<dbReference type="Proteomes" id="UP000266327">
    <property type="component" value="Unassembled WGS sequence"/>
</dbReference>
<evidence type="ECO:0000313" key="3">
    <source>
        <dbReference type="EMBL" id="RJG04127.1"/>
    </source>
</evidence>
<evidence type="ECO:0000256" key="1">
    <source>
        <dbReference type="ARBA" id="ARBA00022801"/>
    </source>
</evidence>
<dbReference type="OrthoDB" id="9773856at2"/>
<keyword evidence="4" id="KW-1185">Reference proteome</keyword>
<dbReference type="PIRSF" id="PIRSF033091">
    <property type="entry name" value="Pesterase_YhaO"/>
    <property type="match status" value="1"/>
</dbReference>
<gene>
    <name evidence="3" type="ORF">D3878_23140</name>
</gene>
<dbReference type="RefSeq" id="WP_119787610.1">
    <property type="nucleotide sequence ID" value="NZ_QYUQ01000002.1"/>
</dbReference>
<keyword evidence="3" id="KW-0540">Nuclease</keyword>
<organism evidence="3 4">
    <name type="scientific">Noviherbaspirillum sedimenti</name>
    <dbReference type="NCBI Taxonomy" id="2320865"/>
    <lineage>
        <taxon>Bacteria</taxon>
        <taxon>Pseudomonadati</taxon>
        <taxon>Pseudomonadota</taxon>
        <taxon>Betaproteobacteria</taxon>
        <taxon>Burkholderiales</taxon>
        <taxon>Oxalobacteraceae</taxon>
        <taxon>Noviherbaspirillum</taxon>
    </lineage>
</organism>
<proteinExistence type="predicted"/>
<keyword evidence="3" id="KW-0269">Exonuclease</keyword>
<dbReference type="EMBL" id="QYUQ01000002">
    <property type="protein sequence ID" value="RJG04127.1"/>
    <property type="molecule type" value="Genomic_DNA"/>
</dbReference>
<protein>
    <submittedName>
        <fullName evidence="3">DNA repair exonuclease</fullName>
    </submittedName>
</protein>
<dbReference type="Pfam" id="PF00149">
    <property type="entry name" value="Metallophos"/>
    <property type="match status" value="1"/>
</dbReference>
<reference evidence="4" key="1">
    <citation type="submission" date="2018-09" db="EMBL/GenBank/DDBJ databases">
        <authorList>
            <person name="Zhu H."/>
        </authorList>
    </citation>
    <scope>NUCLEOTIDE SEQUENCE [LARGE SCALE GENOMIC DNA]</scope>
    <source>
        <strain evidence="4">K1S02-23</strain>
    </source>
</reference>